<reference evidence="1" key="2">
    <citation type="journal article" date="2023" name="Plants (Basel)">
        <title>Annotation of the Turnera subulata (Passifloraceae) Draft Genome Reveals the S-Locus Evolved after the Divergence of Turneroideae from Passifloroideae in a Stepwise Manner.</title>
        <authorList>
            <person name="Henning P.M."/>
            <person name="Roalson E.H."/>
            <person name="Mir W."/>
            <person name="McCubbin A.G."/>
            <person name="Shore J.S."/>
        </authorList>
    </citation>
    <scope>NUCLEOTIDE SEQUENCE</scope>
    <source>
        <strain evidence="1">F60SS</strain>
    </source>
</reference>
<sequence>MGSVAKRKRKLQELYSKLKSPSLLPFERSSRHIEILSTCTSLSFTSSVDTTECSSVQTVLNSCGSDAMLTFEDNAKRFDMNLNCLDNGTEYSSSNKDVSPLANKDGSVNCSNRFNPTKTIVKAAATSELIHSSDSSTFHKKQRKGVRFLKVDYRTRPVIPVGPGFQAKVSDWAGSNDLQNHYNDGDPENLKWLGTRVWPLEEESEEAEDDEIGKGRPDSCSCLFSGSAKCIKLHILEARLRLRSTLGPAFSSWKFNEMGECVAHSWSLTEQRKFDSLMKCNLSSKKVSFKKLALKHFPSKCHENLVSYYHNVYILRHMSQITRVSLGKVESDEDQVEDEDIINGHEDEA</sequence>
<dbReference type="AlphaFoldDB" id="A0A9Q0F1N9"/>
<accession>A0A9Q0F1N9</accession>
<keyword evidence="2" id="KW-1185">Reference proteome</keyword>
<evidence type="ECO:0008006" key="3">
    <source>
        <dbReference type="Google" id="ProtNLM"/>
    </source>
</evidence>
<dbReference type="PANTHER" id="PTHR46872">
    <property type="entry name" value="DNA BINDING PROTEIN"/>
    <property type="match status" value="1"/>
</dbReference>
<dbReference type="OrthoDB" id="1938526at2759"/>
<dbReference type="Proteomes" id="UP001141552">
    <property type="component" value="Unassembled WGS sequence"/>
</dbReference>
<reference evidence="1" key="1">
    <citation type="submission" date="2022-02" db="EMBL/GenBank/DDBJ databases">
        <authorList>
            <person name="Henning P.M."/>
            <person name="McCubbin A.G."/>
            <person name="Shore J.S."/>
        </authorList>
    </citation>
    <scope>NUCLEOTIDE SEQUENCE</scope>
    <source>
        <strain evidence="1">F60SS</strain>
        <tissue evidence="1">Leaves</tissue>
    </source>
</reference>
<organism evidence="1 2">
    <name type="scientific">Turnera subulata</name>
    <dbReference type="NCBI Taxonomy" id="218843"/>
    <lineage>
        <taxon>Eukaryota</taxon>
        <taxon>Viridiplantae</taxon>
        <taxon>Streptophyta</taxon>
        <taxon>Embryophyta</taxon>
        <taxon>Tracheophyta</taxon>
        <taxon>Spermatophyta</taxon>
        <taxon>Magnoliopsida</taxon>
        <taxon>eudicotyledons</taxon>
        <taxon>Gunneridae</taxon>
        <taxon>Pentapetalae</taxon>
        <taxon>rosids</taxon>
        <taxon>fabids</taxon>
        <taxon>Malpighiales</taxon>
        <taxon>Passifloraceae</taxon>
        <taxon>Turnera</taxon>
    </lineage>
</organism>
<comment type="caution">
    <text evidence="1">The sequence shown here is derived from an EMBL/GenBank/DDBJ whole genome shotgun (WGS) entry which is preliminary data.</text>
</comment>
<evidence type="ECO:0000313" key="1">
    <source>
        <dbReference type="EMBL" id="KAJ4823368.1"/>
    </source>
</evidence>
<protein>
    <recommendedName>
        <fullName evidence="3">ELM2 domain-containing protein</fullName>
    </recommendedName>
</protein>
<gene>
    <name evidence="1" type="ORF">Tsubulata_027316</name>
</gene>
<evidence type="ECO:0000313" key="2">
    <source>
        <dbReference type="Proteomes" id="UP001141552"/>
    </source>
</evidence>
<name>A0A9Q0F1N9_9ROSI</name>
<dbReference type="PANTHER" id="PTHR46872:SF10">
    <property type="entry name" value="MYB-LIKE DOMAIN-CONTAINING PROTEIN"/>
    <property type="match status" value="1"/>
</dbReference>
<dbReference type="EMBL" id="JAKUCV010007471">
    <property type="protein sequence ID" value="KAJ4823368.1"/>
    <property type="molecule type" value="Genomic_DNA"/>
</dbReference>
<proteinExistence type="predicted"/>